<evidence type="ECO:0000256" key="3">
    <source>
        <dbReference type="ARBA" id="ARBA00022692"/>
    </source>
</evidence>
<dbReference type="SFLD" id="SFLDG00002">
    <property type="entry name" value="C1.7:_P-type_atpase_like"/>
    <property type="match status" value="1"/>
</dbReference>
<feature type="region of interest" description="Disordered" evidence="12">
    <location>
        <begin position="423"/>
        <end position="456"/>
    </location>
</feature>
<feature type="transmembrane region" description="Helical" evidence="13">
    <location>
        <begin position="73"/>
        <end position="89"/>
    </location>
</feature>
<keyword evidence="5" id="KW-0547">Nucleotide-binding</keyword>
<dbReference type="GO" id="GO:0046873">
    <property type="term" value="F:metal ion transmembrane transporter activity"/>
    <property type="evidence" value="ECO:0007669"/>
    <property type="project" value="UniProtKB-ARBA"/>
</dbReference>
<feature type="transmembrane region" description="Helical" evidence="13">
    <location>
        <begin position="284"/>
        <end position="310"/>
    </location>
</feature>
<dbReference type="SUPFAM" id="SSF81653">
    <property type="entry name" value="Calcium ATPase, transduction domain A"/>
    <property type="match status" value="1"/>
</dbReference>
<dbReference type="InterPro" id="IPR036412">
    <property type="entry name" value="HAD-like_sf"/>
</dbReference>
<dbReference type="SUPFAM" id="SSF56784">
    <property type="entry name" value="HAD-like"/>
    <property type="match status" value="1"/>
</dbReference>
<comment type="caution">
    <text evidence="15">The sequence shown here is derived from an EMBL/GenBank/DDBJ whole genome shotgun (WGS) entry which is preliminary data.</text>
</comment>
<evidence type="ECO:0000256" key="4">
    <source>
        <dbReference type="ARBA" id="ARBA00022723"/>
    </source>
</evidence>
<name>A0A068SB42_9FUNG</name>
<dbReference type="SUPFAM" id="SSF81660">
    <property type="entry name" value="Metal cation-transporting ATPase, ATP-binding domain N"/>
    <property type="match status" value="1"/>
</dbReference>
<feature type="transmembrane region" description="Helical" evidence="13">
    <location>
        <begin position="787"/>
        <end position="806"/>
    </location>
</feature>
<dbReference type="GO" id="GO:0015662">
    <property type="term" value="F:P-type ion transporter activity"/>
    <property type="evidence" value="ECO:0007669"/>
    <property type="project" value="UniProtKB-ARBA"/>
</dbReference>
<proteinExistence type="inferred from homology"/>
<dbReference type="InterPro" id="IPR023298">
    <property type="entry name" value="ATPase_P-typ_TM_dom_sf"/>
</dbReference>
<keyword evidence="7" id="KW-1278">Translocase</keyword>
<evidence type="ECO:0000256" key="10">
    <source>
        <dbReference type="ARBA" id="ARBA00038148"/>
    </source>
</evidence>
<evidence type="ECO:0000256" key="2">
    <source>
        <dbReference type="ARBA" id="ARBA00022475"/>
    </source>
</evidence>
<dbReference type="Pfam" id="PF00690">
    <property type="entry name" value="Cation_ATPase_N"/>
    <property type="match status" value="1"/>
</dbReference>
<dbReference type="Pfam" id="PF13246">
    <property type="entry name" value="Cation_ATPase"/>
    <property type="match status" value="1"/>
</dbReference>
<evidence type="ECO:0000256" key="1">
    <source>
        <dbReference type="ARBA" id="ARBA00004651"/>
    </source>
</evidence>
<dbReference type="NCBIfam" id="TIGR01494">
    <property type="entry name" value="ATPase_P-type"/>
    <property type="match status" value="2"/>
</dbReference>
<dbReference type="AlphaFoldDB" id="A0A068SB42"/>
<dbReference type="InterPro" id="IPR044492">
    <property type="entry name" value="P_typ_ATPase_HD_dom"/>
</dbReference>
<dbReference type="GO" id="GO:0098662">
    <property type="term" value="P:inorganic cation transmembrane transport"/>
    <property type="evidence" value="ECO:0007669"/>
    <property type="project" value="UniProtKB-ARBA"/>
</dbReference>
<dbReference type="EMBL" id="CBTN010000064">
    <property type="protein sequence ID" value="CDH59037.1"/>
    <property type="molecule type" value="Genomic_DNA"/>
</dbReference>
<evidence type="ECO:0000256" key="5">
    <source>
        <dbReference type="ARBA" id="ARBA00022741"/>
    </source>
</evidence>
<evidence type="ECO:0000256" key="8">
    <source>
        <dbReference type="ARBA" id="ARBA00022989"/>
    </source>
</evidence>
<evidence type="ECO:0000256" key="11">
    <source>
        <dbReference type="ARBA" id="ARBA00073741"/>
    </source>
</evidence>
<dbReference type="OrthoDB" id="116380at2759"/>
<dbReference type="Gene3D" id="3.40.50.1000">
    <property type="entry name" value="HAD superfamily/HAD-like"/>
    <property type="match status" value="1"/>
</dbReference>
<dbReference type="InterPro" id="IPR023299">
    <property type="entry name" value="ATPase_P-typ_cyto_dom_N"/>
</dbReference>
<evidence type="ECO:0000313" key="16">
    <source>
        <dbReference type="Proteomes" id="UP000027586"/>
    </source>
</evidence>
<dbReference type="GO" id="GO:0005886">
    <property type="term" value="C:plasma membrane"/>
    <property type="evidence" value="ECO:0007669"/>
    <property type="project" value="UniProtKB-SubCell"/>
</dbReference>
<dbReference type="GO" id="GO:0140352">
    <property type="term" value="P:export from cell"/>
    <property type="evidence" value="ECO:0007669"/>
    <property type="project" value="UniProtKB-ARBA"/>
</dbReference>
<sequence length="986" mass="108463">MTSGDSNSNTTIGSTDWHVMEVDQVVKTLGTSIEKGLTSEEASSRHHQYGYNELSTGGGPTWFTILLRQTKDVMNWIFVALGAVSFGFGDYPTGSMLMFIAVLNVYLSFSQEYAAEQTLAALRNLSSPEARVLRDGRTQTLASRDIVPGDILLIQEGDSVAADARLVTVSNLEVDEALLTGESVPVQKQLIVLDKADEPLGDRVNMAYSSTVVSKGRGAAIVTAIGMQTEIGKVAKKLNDAGSKGDTTRLQKSLYRMYIGLLVAAVLCVIIVLASVRFKADYDIGMYAMTAALSVLPAGLTTVMTVTLVLGGKEMAQQKAVVRKLKVLETLGSVTNIFSDKTGTLTMAKMVVIRFWTPNEGYFYVSPNGLAPHGEVYRTDDLSDDQVGGGELVDKSNISDSIRQLVWCSALCNMSAIFRRDESSVSVEKPPTLNDEKKEQQQSDIQETESDDWIPSGAPTEVALQVFAHKFDLGKPQLTSSGWEELAEYQFDSTIKRMSTLCRNTVSGDAFVFSKGAAERLLPLCNNIKNVDEIMKRVDALAAKGLRVIALAIRKLDPADLKDLPPHDQMHRRFPREDMERDLEFLGLTGIYDPPRPESRIAVDEAHEAGISVHMLTGDHEITARAIAREINILDDTTMQNDQLVMSGPRFDALTDEQVDALEYLPLVVARCSPETKVKMIQASERRNNISAMTGDGVNDSPSLRIADVGIAMGKNGSDVAKQASDIILTDDNFATIIRAIAEGRRIYQNMQRFLLYYWIALAAMALVVILALAIQDVNGRSAAPLSTMQMILIYIAITPPAADLSTQSASPTVMKEPPRPPTESIFNPEILMDLTVYAIGMTIICMVAYVVPLYTVGSGIGASECDTNYREGPCYAFYRARASLLTTFLFSSIIVMVHVRSYRSIEWNWKGIKNTFKSKVIIGTLIFDIVTLVLFMYIPQAAIEGFSMIGIQWEWGMAVGLNLFYILFGEVYKLIKRKVMKTKRS</sequence>
<feature type="transmembrane region" description="Helical" evidence="13">
    <location>
        <begin position="755"/>
        <end position="775"/>
    </location>
</feature>
<dbReference type="GO" id="GO:0019829">
    <property type="term" value="F:ATPase-coupled monoatomic cation transmembrane transporter activity"/>
    <property type="evidence" value="ECO:0007669"/>
    <property type="project" value="UniProtKB-ARBA"/>
</dbReference>
<dbReference type="PROSITE" id="PS00154">
    <property type="entry name" value="ATPASE_E1_E2"/>
    <property type="match status" value="1"/>
</dbReference>
<dbReference type="PRINTS" id="PR00119">
    <property type="entry name" value="CATATPASE"/>
</dbReference>
<comment type="similarity">
    <text evidence="10">Belongs to the cation transport ATPase (P-type) (TC 3.A.3) family.</text>
</comment>
<dbReference type="InterPro" id="IPR006068">
    <property type="entry name" value="ATPase_P-typ_cation-transptr_C"/>
</dbReference>
<evidence type="ECO:0000256" key="7">
    <source>
        <dbReference type="ARBA" id="ARBA00022967"/>
    </source>
</evidence>
<feature type="transmembrane region" description="Helical" evidence="13">
    <location>
        <begin position="877"/>
        <end position="900"/>
    </location>
</feature>
<feature type="transmembrane region" description="Helical" evidence="13">
    <location>
        <begin position="258"/>
        <end position="278"/>
    </location>
</feature>
<keyword evidence="8 13" id="KW-1133">Transmembrane helix</keyword>
<dbReference type="VEuPathDB" id="FungiDB:LCOR_09874.1"/>
<dbReference type="Proteomes" id="UP000027586">
    <property type="component" value="Unassembled WGS sequence"/>
</dbReference>
<dbReference type="FunFam" id="2.70.150.10:FF:000016">
    <property type="entry name" value="Calcium-transporting P-type ATPase putative"/>
    <property type="match status" value="1"/>
</dbReference>
<dbReference type="Gene3D" id="3.40.1110.10">
    <property type="entry name" value="Calcium-transporting ATPase, cytoplasmic domain N"/>
    <property type="match status" value="1"/>
</dbReference>
<keyword evidence="4" id="KW-0479">Metal-binding</keyword>
<feature type="transmembrane region" description="Helical" evidence="13">
    <location>
        <begin position="835"/>
        <end position="857"/>
    </location>
</feature>
<dbReference type="GO" id="GO:0016887">
    <property type="term" value="F:ATP hydrolysis activity"/>
    <property type="evidence" value="ECO:0007669"/>
    <property type="project" value="InterPro"/>
</dbReference>
<dbReference type="Gene3D" id="2.70.150.10">
    <property type="entry name" value="Calcium-transporting ATPase, cytoplasmic transduction domain A"/>
    <property type="match status" value="1"/>
</dbReference>
<evidence type="ECO:0000259" key="14">
    <source>
        <dbReference type="SMART" id="SM00831"/>
    </source>
</evidence>
<dbReference type="FunFam" id="3.40.50.1000:FF:000028">
    <property type="entry name" value="Calcium-transporting P-type ATPase, putative"/>
    <property type="match status" value="1"/>
</dbReference>
<keyword evidence="16" id="KW-1185">Reference proteome</keyword>
<gene>
    <name evidence="15" type="ORF">LCOR_09874.1</name>
</gene>
<keyword evidence="2" id="KW-1003">Cell membrane</keyword>
<comment type="subcellular location">
    <subcellularLocation>
        <location evidence="1">Cell membrane</location>
        <topology evidence="1">Multi-pass membrane protein</topology>
    </subcellularLocation>
</comment>
<feature type="domain" description="Cation-transporting P-type ATPase N-terminal" evidence="14">
    <location>
        <begin position="16"/>
        <end position="90"/>
    </location>
</feature>
<dbReference type="STRING" id="1263082.A0A068SB42"/>
<dbReference type="InterPro" id="IPR059000">
    <property type="entry name" value="ATPase_P-type_domA"/>
</dbReference>
<dbReference type="InterPro" id="IPR004014">
    <property type="entry name" value="ATPase_P-typ_cation-transptr_N"/>
</dbReference>
<organism evidence="15 16">
    <name type="scientific">Lichtheimia corymbifera JMRC:FSU:9682</name>
    <dbReference type="NCBI Taxonomy" id="1263082"/>
    <lineage>
        <taxon>Eukaryota</taxon>
        <taxon>Fungi</taxon>
        <taxon>Fungi incertae sedis</taxon>
        <taxon>Mucoromycota</taxon>
        <taxon>Mucoromycotina</taxon>
        <taxon>Mucoromycetes</taxon>
        <taxon>Mucorales</taxon>
        <taxon>Lichtheimiaceae</taxon>
        <taxon>Lichtheimia</taxon>
    </lineage>
</organism>
<reference evidence="15" key="1">
    <citation type="submission" date="2013-08" db="EMBL/GenBank/DDBJ databases">
        <title>Gene expansion shapes genome architecture in the human pathogen Lichtheimia corymbifera: an evolutionary genomics analysis in the ancient terrestrial Mucorales (Mucoromycotina).</title>
        <authorList>
            <person name="Schwartze V.U."/>
            <person name="Winter S."/>
            <person name="Shelest E."/>
            <person name="Marcet-Houben M."/>
            <person name="Horn F."/>
            <person name="Wehner S."/>
            <person name="Hoffmann K."/>
            <person name="Riege K."/>
            <person name="Sammeth M."/>
            <person name="Nowrousian M."/>
            <person name="Valiante V."/>
            <person name="Linde J."/>
            <person name="Jacobsen I.D."/>
            <person name="Marz M."/>
            <person name="Brakhage A.A."/>
            <person name="Gabaldon T."/>
            <person name="Bocker S."/>
            <person name="Voigt K."/>
        </authorList>
    </citation>
    <scope>NUCLEOTIDE SEQUENCE [LARGE SCALE GENOMIC DNA]</scope>
    <source>
        <strain evidence="15">FSU 9682</strain>
    </source>
</reference>
<dbReference type="GO" id="GO:0046872">
    <property type="term" value="F:metal ion binding"/>
    <property type="evidence" value="ECO:0007669"/>
    <property type="project" value="UniProtKB-KW"/>
</dbReference>
<evidence type="ECO:0000256" key="9">
    <source>
        <dbReference type="ARBA" id="ARBA00023136"/>
    </source>
</evidence>
<evidence type="ECO:0000256" key="12">
    <source>
        <dbReference type="SAM" id="MobiDB-lite"/>
    </source>
</evidence>
<dbReference type="InterPro" id="IPR018303">
    <property type="entry name" value="ATPase_P-typ_P_site"/>
</dbReference>
<dbReference type="Pfam" id="PF00122">
    <property type="entry name" value="E1-E2_ATPase"/>
    <property type="match status" value="1"/>
</dbReference>
<protein>
    <recommendedName>
        <fullName evidence="11">Sodium/potassium exporting P-type ATPase 1</fullName>
    </recommendedName>
</protein>
<evidence type="ECO:0000313" key="15">
    <source>
        <dbReference type="EMBL" id="CDH59037.1"/>
    </source>
</evidence>
<keyword evidence="3 13" id="KW-0812">Transmembrane</keyword>
<keyword evidence="6" id="KW-0067">ATP-binding</keyword>
<keyword evidence="9 13" id="KW-0472">Membrane</keyword>
<dbReference type="SUPFAM" id="SSF81665">
    <property type="entry name" value="Calcium ATPase, transmembrane domain M"/>
    <property type="match status" value="1"/>
</dbReference>
<dbReference type="Pfam" id="PF00689">
    <property type="entry name" value="Cation_ATPase_C"/>
    <property type="match status" value="1"/>
</dbReference>
<dbReference type="PANTHER" id="PTHR42861">
    <property type="entry name" value="CALCIUM-TRANSPORTING ATPASE"/>
    <property type="match status" value="1"/>
</dbReference>
<dbReference type="InterPro" id="IPR001757">
    <property type="entry name" value="P_typ_ATPase"/>
</dbReference>
<dbReference type="GO" id="GO:0005524">
    <property type="term" value="F:ATP binding"/>
    <property type="evidence" value="ECO:0007669"/>
    <property type="project" value="UniProtKB-KW"/>
</dbReference>
<dbReference type="InterPro" id="IPR008250">
    <property type="entry name" value="ATPase_P-typ_transduc_dom_A_sf"/>
</dbReference>
<dbReference type="SFLD" id="SFLDS00003">
    <property type="entry name" value="Haloacid_Dehalogenase"/>
    <property type="match status" value="1"/>
</dbReference>
<dbReference type="SMART" id="SM00831">
    <property type="entry name" value="Cation_ATPase_N"/>
    <property type="match status" value="1"/>
</dbReference>
<accession>A0A068SB42</accession>
<evidence type="ECO:0000256" key="6">
    <source>
        <dbReference type="ARBA" id="ARBA00022840"/>
    </source>
</evidence>
<feature type="transmembrane region" description="Helical" evidence="13">
    <location>
        <begin position="956"/>
        <end position="976"/>
    </location>
</feature>
<dbReference type="SFLD" id="SFLDF00027">
    <property type="entry name" value="p-type_atpase"/>
    <property type="match status" value="1"/>
</dbReference>
<dbReference type="InterPro" id="IPR023214">
    <property type="entry name" value="HAD_sf"/>
</dbReference>
<dbReference type="Gene3D" id="1.20.1110.10">
    <property type="entry name" value="Calcium-transporting ATPase, transmembrane domain"/>
    <property type="match status" value="1"/>
</dbReference>
<feature type="transmembrane region" description="Helical" evidence="13">
    <location>
        <begin position="921"/>
        <end position="944"/>
    </location>
</feature>
<evidence type="ECO:0000256" key="13">
    <source>
        <dbReference type="SAM" id="Phobius"/>
    </source>
</evidence>